<dbReference type="AlphaFoldDB" id="M1UT85"/>
<reference evidence="2 3" key="1">
    <citation type="journal article" date="2004" name="Nature">
        <title>Genome sequence of the ultrasmall unicellular red alga Cyanidioschyzon merolae 10D.</title>
        <authorList>
            <person name="Matsuzaki M."/>
            <person name="Misumi O."/>
            <person name="Shin-i T."/>
            <person name="Maruyama S."/>
            <person name="Takahara M."/>
            <person name="Miyagishima S."/>
            <person name="Mori T."/>
            <person name="Nishida K."/>
            <person name="Yagisawa F."/>
            <person name="Nishida K."/>
            <person name="Yoshida Y."/>
            <person name="Nishimura Y."/>
            <person name="Nakao S."/>
            <person name="Kobayashi T."/>
            <person name="Momoyama Y."/>
            <person name="Higashiyama T."/>
            <person name="Minoda A."/>
            <person name="Sano M."/>
            <person name="Nomoto H."/>
            <person name="Oishi K."/>
            <person name="Hayashi H."/>
            <person name="Ohta F."/>
            <person name="Nishizaka S."/>
            <person name="Haga S."/>
            <person name="Miura S."/>
            <person name="Morishita T."/>
            <person name="Kabeya Y."/>
            <person name="Terasawa K."/>
            <person name="Suzuki Y."/>
            <person name="Ishii Y."/>
            <person name="Asakawa S."/>
            <person name="Takano H."/>
            <person name="Ohta N."/>
            <person name="Kuroiwa H."/>
            <person name="Tanaka K."/>
            <person name="Shimizu N."/>
            <person name="Sugano S."/>
            <person name="Sato N."/>
            <person name="Nozaki H."/>
            <person name="Ogasawara N."/>
            <person name="Kohara Y."/>
            <person name="Kuroiwa T."/>
        </authorList>
    </citation>
    <scope>NUCLEOTIDE SEQUENCE [LARGE SCALE GENOMIC DNA]</scope>
    <source>
        <strain evidence="2 3">10D</strain>
    </source>
</reference>
<dbReference type="HOGENOM" id="CLU_019746_0_0_1"/>
<dbReference type="Gene3D" id="3.50.50.60">
    <property type="entry name" value="FAD/NAD(P)-binding domain"/>
    <property type="match status" value="1"/>
</dbReference>
<dbReference type="STRING" id="280699.M1UT85"/>
<evidence type="ECO:0000256" key="1">
    <source>
        <dbReference type="SAM" id="MobiDB-lite"/>
    </source>
</evidence>
<dbReference type="GO" id="GO:0016491">
    <property type="term" value="F:oxidoreductase activity"/>
    <property type="evidence" value="ECO:0007669"/>
    <property type="project" value="TreeGrafter"/>
</dbReference>
<dbReference type="OrthoDB" id="616at2759"/>
<name>M1UT85_CYAM1</name>
<dbReference type="eggNOG" id="ENOG502QPN7">
    <property type="taxonomic scope" value="Eukaryota"/>
</dbReference>
<sequence>MSERPRVLVIGAGAAGCAAAWSLARSGDAVAVEVWEKAAVAGGVASTQRWKGYWFNDGVQGGAPCYANTFRLHAAAGFEPRPVHMTINFGKGPTWWNNYGEKLETDLVRQLRPEIRRFGQLLERVNRLPWLYIWVPIARLLRWHGFSKSFINLMVLPLTALFFGTGNQTPKVSAVIVARVFLDPHMRLFAYDPDRLLSTQPLMFAFDALESIYTAMLKHPGIERVCYEREACRLEALPDGVWVTDHNQRRERFSQVILATDAQTALKLLGSGATFMERNVLGRVRYFHDVTVTHTDEAYMDRYYQMDPDRRTDMYFVRTDPVDPSCIDMSFLLSAYQEQLRDAHGEPLPLFQTIFLNKEERHRWTMDEIRRDQIVLVRWWKQMSHEWRHFVQVVPFVRFIQGGRHGNLWYAGSWTLMNIHEVAICSGLAAAEACGWALSKQTGKSPIGAYPFERDADASRFYTMYAKTAYGSRFRERLRNARRASAATVEPLQPSAPGTPMES</sequence>
<evidence type="ECO:0008006" key="4">
    <source>
        <dbReference type="Google" id="ProtNLM"/>
    </source>
</evidence>
<reference evidence="2 3" key="2">
    <citation type="journal article" date="2007" name="BMC Biol.">
        <title>A 100%-complete sequence reveals unusually simple genomic features in the hot-spring red alga Cyanidioschyzon merolae.</title>
        <authorList>
            <person name="Nozaki H."/>
            <person name="Takano H."/>
            <person name="Misumi O."/>
            <person name="Terasawa K."/>
            <person name="Matsuzaki M."/>
            <person name="Maruyama S."/>
            <person name="Nishida K."/>
            <person name="Yagisawa F."/>
            <person name="Yoshida Y."/>
            <person name="Fujiwara T."/>
            <person name="Takio S."/>
            <person name="Tamura K."/>
            <person name="Chung S.J."/>
            <person name="Nakamura S."/>
            <person name="Kuroiwa H."/>
            <person name="Tanaka K."/>
            <person name="Sato N."/>
            <person name="Kuroiwa T."/>
        </authorList>
    </citation>
    <scope>NUCLEOTIDE SEQUENCE [LARGE SCALE GENOMIC DNA]</scope>
    <source>
        <strain evidence="2 3">10D</strain>
    </source>
</reference>
<dbReference type="SUPFAM" id="SSF51905">
    <property type="entry name" value="FAD/NAD(P)-binding domain"/>
    <property type="match status" value="1"/>
</dbReference>
<gene>
    <name evidence="2" type="ORF">CYME_CMM081C</name>
</gene>
<keyword evidence="3" id="KW-1185">Reference proteome</keyword>
<dbReference type="OMA" id="VVPWMMF"/>
<dbReference type="RefSeq" id="XP_005536997.1">
    <property type="nucleotide sequence ID" value="XM_005536940.1"/>
</dbReference>
<dbReference type="PRINTS" id="PR00419">
    <property type="entry name" value="ADXRDTASE"/>
</dbReference>
<dbReference type="Pfam" id="PF13450">
    <property type="entry name" value="NAD_binding_8"/>
    <property type="match status" value="1"/>
</dbReference>
<feature type="region of interest" description="Disordered" evidence="1">
    <location>
        <begin position="482"/>
        <end position="503"/>
    </location>
</feature>
<protein>
    <recommendedName>
        <fullName evidence="4">Amine oxidase domain-containing protein</fullName>
    </recommendedName>
</protein>
<evidence type="ECO:0000313" key="2">
    <source>
        <dbReference type="EMBL" id="BAM80961.1"/>
    </source>
</evidence>
<dbReference type="PANTHER" id="PTHR42923:SF20">
    <property type="entry name" value="FLAVIN-CONTAINING AMINE OXIDASEDEHYDROGENASE"/>
    <property type="match status" value="1"/>
</dbReference>
<dbReference type="InterPro" id="IPR050464">
    <property type="entry name" value="Zeta_carotene_desat/Oxidored"/>
</dbReference>
<dbReference type="EMBL" id="AP006495">
    <property type="protein sequence ID" value="BAM80961.1"/>
    <property type="molecule type" value="Genomic_DNA"/>
</dbReference>
<dbReference type="Proteomes" id="UP000007014">
    <property type="component" value="Chromosome 13"/>
</dbReference>
<dbReference type="PANTHER" id="PTHR42923">
    <property type="entry name" value="PROTOPORPHYRINOGEN OXIDASE"/>
    <property type="match status" value="1"/>
</dbReference>
<evidence type="ECO:0000313" key="3">
    <source>
        <dbReference type="Proteomes" id="UP000007014"/>
    </source>
</evidence>
<dbReference type="Gramene" id="CMM081CT">
    <property type="protein sequence ID" value="CMM081CT"/>
    <property type="gene ID" value="CMM081C"/>
</dbReference>
<dbReference type="PROSITE" id="PS51257">
    <property type="entry name" value="PROKAR_LIPOPROTEIN"/>
    <property type="match status" value="1"/>
</dbReference>
<accession>M1UT85</accession>
<dbReference type="InterPro" id="IPR036188">
    <property type="entry name" value="FAD/NAD-bd_sf"/>
</dbReference>
<dbReference type="KEGG" id="cme:CYME_CMM081C"/>
<organism evidence="2 3">
    <name type="scientific">Cyanidioschyzon merolae (strain NIES-3377 / 10D)</name>
    <name type="common">Unicellular red alga</name>
    <dbReference type="NCBI Taxonomy" id="280699"/>
    <lineage>
        <taxon>Eukaryota</taxon>
        <taxon>Rhodophyta</taxon>
        <taxon>Bangiophyceae</taxon>
        <taxon>Cyanidiales</taxon>
        <taxon>Cyanidiaceae</taxon>
        <taxon>Cyanidioschyzon</taxon>
    </lineage>
</organism>
<dbReference type="GeneID" id="16995094"/>
<proteinExistence type="predicted"/>